<dbReference type="InterPro" id="IPR052306">
    <property type="entry name" value="CYP450_71D"/>
</dbReference>
<keyword evidence="8 13" id="KW-0560">Oxidoreductase</keyword>
<evidence type="ECO:0008006" key="17">
    <source>
        <dbReference type="Google" id="ProtNLM"/>
    </source>
</evidence>
<sequence>MTKLFSNFIMEQRQFLSFPILFTSLVFIFTVLKLWRRSKTSRSPLNLPPGPRKLPIIGNMHQLVGSLPHHRLRDLAKEYGSIMHLQLGEVSNIVVSSPDAAKEVMKTHDIVFAQRPFLLAASIISYNFTNIAFSPYADYWRQLRKICILELLSAKRVQSYRSIREQEVSNLIRTISSSPGQPFNFSRKLFSLTYGISARATFGEKCKDQEEFIPLVEEIIEVAGGFSLADLFPSIKLLHVLSGMRARLVRLQRQADRIIENIINDHKARNKTGKTGSGVEEDDLVDVLLRLQEHGNLEFPLTTDNIKAVILDIFIAGSETSSTTVEWAMSELLRNPRVMEKAQEEVRRVTDKKGNVEETDIHELTYLKAIIKETLRLHPPAPLLLPREGRERCEINGYEIPAKSKVIVNAWAINRDPDHWTDAETFYPERFLDSSIDYKGNNFEFIPFGAGRRMCPGILFGIANVELPLAQLLYHFDWKLAGGLKAENLDMNEAFGATVRRKNDLHLIPIPYTPSSAA</sequence>
<comment type="caution">
    <text evidence="15">The sequence shown here is derived from an EMBL/GenBank/DDBJ whole genome shotgun (WGS) entry which is preliminary data.</text>
</comment>
<comment type="subcellular location">
    <subcellularLocation>
        <location evidence="2">Membrane</location>
        <topology evidence="2">Single-pass membrane protein</topology>
    </subcellularLocation>
</comment>
<evidence type="ECO:0000256" key="4">
    <source>
        <dbReference type="ARBA" id="ARBA00022617"/>
    </source>
</evidence>
<evidence type="ECO:0000256" key="3">
    <source>
        <dbReference type="ARBA" id="ARBA00010617"/>
    </source>
</evidence>
<dbReference type="PRINTS" id="PR00385">
    <property type="entry name" value="P450"/>
</dbReference>
<keyword evidence="5 14" id="KW-0812">Transmembrane</keyword>
<dbReference type="GO" id="GO:0016705">
    <property type="term" value="F:oxidoreductase activity, acting on paired donors, with incorporation or reduction of molecular oxygen"/>
    <property type="evidence" value="ECO:0007669"/>
    <property type="project" value="InterPro"/>
</dbReference>
<keyword evidence="10 13" id="KW-0503">Monooxygenase</keyword>
<dbReference type="PRINTS" id="PR00463">
    <property type="entry name" value="EP450I"/>
</dbReference>
<evidence type="ECO:0000256" key="6">
    <source>
        <dbReference type="ARBA" id="ARBA00022723"/>
    </source>
</evidence>
<feature type="transmembrane region" description="Helical" evidence="14">
    <location>
        <begin position="15"/>
        <end position="35"/>
    </location>
</feature>
<evidence type="ECO:0000256" key="14">
    <source>
        <dbReference type="SAM" id="Phobius"/>
    </source>
</evidence>
<evidence type="ECO:0000256" key="11">
    <source>
        <dbReference type="ARBA" id="ARBA00023136"/>
    </source>
</evidence>
<dbReference type="CDD" id="cd11072">
    <property type="entry name" value="CYP71-like"/>
    <property type="match status" value="1"/>
</dbReference>
<keyword evidence="9 12" id="KW-0408">Iron</keyword>
<evidence type="ECO:0000256" key="13">
    <source>
        <dbReference type="RuleBase" id="RU000461"/>
    </source>
</evidence>
<feature type="binding site" description="axial binding residue" evidence="12">
    <location>
        <position position="455"/>
    </location>
    <ligand>
        <name>heme</name>
        <dbReference type="ChEBI" id="CHEBI:30413"/>
    </ligand>
    <ligandPart>
        <name>Fe</name>
        <dbReference type="ChEBI" id="CHEBI:18248"/>
    </ligandPart>
</feature>
<keyword evidence="4 12" id="KW-0349">Heme</keyword>
<evidence type="ECO:0000256" key="10">
    <source>
        <dbReference type="ARBA" id="ARBA00023033"/>
    </source>
</evidence>
<evidence type="ECO:0000313" key="15">
    <source>
        <dbReference type="EMBL" id="OAY28385.1"/>
    </source>
</evidence>
<evidence type="ECO:0000256" key="8">
    <source>
        <dbReference type="ARBA" id="ARBA00023002"/>
    </source>
</evidence>
<dbReference type="PROSITE" id="PS00086">
    <property type="entry name" value="CYTOCHROME_P450"/>
    <property type="match status" value="1"/>
</dbReference>
<organism evidence="15 16">
    <name type="scientific">Manihot esculenta</name>
    <name type="common">Cassava</name>
    <name type="synonym">Jatropha manihot</name>
    <dbReference type="NCBI Taxonomy" id="3983"/>
    <lineage>
        <taxon>Eukaryota</taxon>
        <taxon>Viridiplantae</taxon>
        <taxon>Streptophyta</taxon>
        <taxon>Embryophyta</taxon>
        <taxon>Tracheophyta</taxon>
        <taxon>Spermatophyta</taxon>
        <taxon>Magnoliopsida</taxon>
        <taxon>eudicotyledons</taxon>
        <taxon>Gunneridae</taxon>
        <taxon>Pentapetalae</taxon>
        <taxon>rosids</taxon>
        <taxon>fabids</taxon>
        <taxon>Malpighiales</taxon>
        <taxon>Euphorbiaceae</taxon>
        <taxon>Crotonoideae</taxon>
        <taxon>Manihoteae</taxon>
        <taxon>Manihot</taxon>
    </lineage>
</organism>
<protein>
    <recommendedName>
        <fullName evidence="17">Cytochrome P450</fullName>
    </recommendedName>
</protein>
<dbReference type="GO" id="GO:0004497">
    <property type="term" value="F:monooxygenase activity"/>
    <property type="evidence" value="ECO:0007669"/>
    <property type="project" value="UniProtKB-KW"/>
</dbReference>
<keyword evidence="6 12" id="KW-0479">Metal-binding</keyword>
<dbReference type="SUPFAM" id="SSF48264">
    <property type="entry name" value="Cytochrome P450"/>
    <property type="match status" value="1"/>
</dbReference>
<dbReference type="PANTHER" id="PTHR47953">
    <property type="entry name" value="OS08G0105600 PROTEIN"/>
    <property type="match status" value="1"/>
</dbReference>
<keyword evidence="7 14" id="KW-1133">Transmembrane helix</keyword>
<dbReference type="InterPro" id="IPR036396">
    <property type="entry name" value="Cyt_P450_sf"/>
</dbReference>
<dbReference type="PANTHER" id="PTHR47953:SF19">
    <property type="entry name" value="OS06G0641600 PROTEIN"/>
    <property type="match status" value="1"/>
</dbReference>
<dbReference type="OrthoDB" id="1470350at2759"/>
<keyword evidence="11 14" id="KW-0472">Membrane</keyword>
<evidence type="ECO:0000256" key="2">
    <source>
        <dbReference type="ARBA" id="ARBA00004167"/>
    </source>
</evidence>
<accession>A0A2C9UDP2</accession>
<dbReference type="Pfam" id="PF00067">
    <property type="entry name" value="p450"/>
    <property type="match status" value="1"/>
</dbReference>
<evidence type="ECO:0000256" key="12">
    <source>
        <dbReference type="PIRSR" id="PIRSR602401-1"/>
    </source>
</evidence>
<reference evidence="16" key="1">
    <citation type="journal article" date="2016" name="Nat. Biotechnol.">
        <title>Sequencing wild and cultivated cassava and related species reveals extensive interspecific hybridization and genetic diversity.</title>
        <authorList>
            <person name="Bredeson J.V."/>
            <person name="Lyons J.B."/>
            <person name="Prochnik S.E."/>
            <person name="Wu G.A."/>
            <person name="Ha C.M."/>
            <person name="Edsinger-Gonzales E."/>
            <person name="Grimwood J."/>
            <person name="Schmutz J."/>
            <person name="Rabbi I.Y."/>
            <person name="Egesi C."/>
            <person name="Nauluvula P."/>
            <person name="Lebot V."/>
            <person name="Ndunguru J."/>
            <person name="Mkamilo G."/>
            <person name="Bart R.S."/>
            <person name="Setter T.L."/>
            <person name="Gleadow R.M."/>
            <person name="Kulakow P."/>
            <person name="Ferguson M.E."/>
            <person name="Rounsley S."/>
            <person name="Rokhsar D.S."/>
        </authorList>
    </citation>
    <scope>NUCLEOTIDE SEQUENCE [LARGE SCALE GENOMIC DNA]</scope>
    <source>
        <strain evidence="16">cv. AM560-2</strain>
    </source>
</reference>
<evidence type="ECO:0000313" key="16">
    <source>
        <dbReference type="Proteomes" id="UP000091857"/>
    </source>
</evidence>
<dbReference type="InterPro" id="IPR002401">
    <property type="entry name" value="Cyt_P450_E_grp-I"/>
</dbReference>
<dbReference type="Gene3D" id="1.10.630.10">
    <property type="entry name" value="Cytochrome P450"/>
    <property type="match status" value="1"/>
</dbReference>
<dbReference type="InterPro" id="IPR017972">
    <property type="entry name" value="Cyt_P450_CS"/>
</dbReference>
<dbReference type="GO" id="GO:0020037">
    <property type="term" value="F:heme binding"/>
    <property type="evidence" value="ECO:0007669"/>
    <property type="project" value="InterPro"/>
</dbReference>
<comment type="similarity">
    <text evidence="3 13">Belongs to the cytochrome P450 family.</text>
</comment>
<dbReference type="Gramene" id="Manes.15G062100.1.v8.1">
    <property type="protein sequence ID" value="Manes.15G062100.1.v8.1.CDS"/>
    <property type="gene ID" value="Manes.15G062100.v8.1"/>
</dbReference>
<dbReference type="STRING" id="3983.A0A2C9UDP2"/>
<comment type="cofactor">
    <cofactor evidence="1 12">
        <name>heme</name>
        <dbReference type="ChEBI" id="CHEBI:30413"/>
    </cofactor>
</comment>
<dbReference type="InterPro" id="IPR001128">
    <property type="entry name" value="Cyt_P450"/>
</dbReference>
<proteinExistence type="inferred from homology"/>
<dbReference type="GO" id="GO:0005506">
    <property type="term" value="F:iron ion binding"/>
    <property type="evidence" value="ECO:0007669"/>
    <property type="project" value="InterPro"/>
</dbReference>
<evidence type="ECO:0000256" key="1">
    <source>
        <dbReference type="ARBA" id="ARBA00001971"/>
    </source>
</evidence>
<dbReference type="OMA" id="CAREDIN"/>
<keyword evidence="16" id="KW-1185">Reference proteome</keyword>
<dbReference type="EMBL" id="CM004401">
    <property type="protein sequence ID" value="OAY28385.1"/>
    <property type="molecule type" value="Genomic_DNA"/>
</dbReference>
<evidence type="ECO:0000256" key="7">
    <source>
        <dbReference type="ARBA" id="ARBA00022989"/>
    </source>
</evidence>
<dbReference type="GO" id="GO:0016020">
    <property type="term" value="C:membrane"/>
    <property type="evidence" value="ECO:0007669"/>
    <property type="project" value="UniProtKB-SubCell"/>
</dbReference>
<dbReference type="Proteomes" id="UP000091857">
    <property type="component" value="Chromosome 15"/>
</dbReference>
<dbReference type="AlphaFoldDB" id="A0A2C9UDP2"/>
<evidence type="ECO:0000256" key="9">
    <source>
        <dbReference type="ARBA" id="ARBA00023004"/>
    </source>
</evidence>
<name>A0A2C9UDP2_MANES</name>
<evidence type="ECO:0000256" key="5">
    <source>
        <dbReference type="ARBA" id="ARBA00022692"/>
    </source>
</evidence>
<gene>
    <name evidence="15" type="ORF">MANES_15G062100v8</name>
</gene>
<dbReference type="FunFam" id="1.10.630.10:FF:000008">
    <property type="entry name" value="Cytochrome P450 71D8"/>
    <property type="match status" value="1"/>
</dbReference>